<dbReference type="AlphaFoldDB" id="X0SN75"/>
<accession>X0SN75</accession>
<name>X0SN75_9ZZZZ</name>
<organism evidence="1">
    <name type="scientific">marine sediment metagenome</name>
    <dbReference type="NCBI Taxonomy" id="412755"/>
    <lineage>
        <taxon>unclassified sequences</taxon>
        <taxon>metagenomes</taxon>
        <taxon>ecological metagenomes</taxon>
    </lineage>
</organism>
<comment type="caution">
    <text evidence="1">The sequence shown here is derived from an EMBL/GenBank/DDBJ whole genome shotgun (WGS) entry which is preliminary data.</text>
</comment>
<proteinExistence type="predicted"/>
<feature type="non-terminal residue" evidence="1">
    <location>
        <position position="121"/>
    </location>
</feature>
<protein>
    <submittedName>
        <fullName evidence="1">Uncharacterized protein</fullName>
    </submittedName>
</protein>
<sequence>ASAISAMNMSTIVLVGTAPSELLISSLEALGVSLMKVTGSSIDRTLDRIVDHIKTRLADLEGVTSIRIVITEDRFEDILKTPGDAEDTVVFVISDTSKAKELVDFISKHGITDILVAGDPE</sequence>
<reference evidence="1" key="1">
    <citation type="journal article" date="2014" name="Front. Microbiol.">
        <title>High frequency of phylogenetically diverse reductive dehalogenase-homologous genes in deep subseafloor sedimentary metagenomes.</title>
        <authorList>
            <person name="Kawai M."/>
            <person name="Futagami T."/>
            <person name="Toyoda A."/>
            <person name="Takaki Y."/>
            <person name="Nishi S."/>
            <person name="Hori S."/>
            <person name="Arai W."/>
            <person name="Tsubouchi T."/>
            <person name="Morono Y."/>
            <person name="Uchiyama I."/>
            <person name="Ito T."/>
            <person name="Fujiyama A."/>
            <person name="Inagaki F."/>
            <person name="Takami H."/>
        </authorList>
    </citation>
    <scope>NUCLEOTIDE SEQUENCE</scope>
    <source>
        <strain evidence="1">Expedition CK06-06</strain>
    </source>
</reference>
<dbReference type="EMBL" id="BARS01001809">
    <property type="protein sequence ID" value="GAF76586.1"/>
    <property type="molecule type" value="Genomic_DNA"/>
</dbReference>
<gene>
    <name evidence="1" type="ORF">S01H1_03314</name>
</gene>
<feature type="non-terminal residue" evidence="1">
    <location>
        <position position="1"/>
    </location>
</feature>
<evidence type="ECO:0000313" key="1">
    <source>
        <dbReference type="EMBL" id="GAF76586.1"/>
    </source>
</evidence>